<keyword evidence="14" id="KW-0472">Membrane</keyword>
<evidence type="ECO:0000256" key="18">
    <source>
        <dbReference type="ARBA" id="ARBA00052209"/>
    </source>
</evidence>
<keyword evidence="15 19" id="KW-1015">Disulfide bond</keyword>
<evidence type="ECO:0000259" key="20">
    <source>
        <dbReference type="SMART" id="SM00458"/>
    </source>
</evidence>
<dbReference type="SUPFAM" id="SSF50370">
    <property type="entry name" value="Ricin B-like lectins"/>
    <property type="match status" value="1"/>
</dbReference>
<evidence type="ECO:0000256" key="17">
    <source>
        <dbReference type="ARBA" id="ARBA00050905"/>
    </source>
</evidence>
<evidence type="ECO:0000256" key="3">
    <source>
        <dbReference type="ARBA" id="ARBA00004922"/>
    </source>
</evidence>
<dbReference type="PROSITE" id="PS50231">
    <property type="entry name" value="RICIN_B_LECTIN"/>
    <property type="match status" value="1"/>
</dbReference>
<proteinExistence type="inferred from homology"/>
<evidence type="ECO:0000256" key="14">
    <source>
        <dbReference type="ARBA" id="ARBA00023136"/>
    </source>
</evidence>
<keyword evidence="12" id="KW-1133">Transmembrane helix</keyword>
<gene>
    <name evidence="21" type="ORF">PECUL_23A050845</name>
</gene>
<comment type="subcellular location">
    <subcellularLocation>
        <location evidence="2 19">Golgi apparatus membrane</location>
        <topology evidence="2 19">Single-pass type II membrane protein</topology>
    </subcellularLocation>
</comment>
<keyword evidence="22" id="KW-1185">Reference proteome</keyword>
<keyword evidence="8" id="KW-0812">Transmembrane</keyword>
<dbReference type="FunFam" id="3.90.550.10:FF:000020">
    <property type="entry name" value="Polypeptide N-acetylgalactosaminyltransferase"/>
    <property type="match status" value="1"/>
</dbReference>
<dbReference type="InterPro" id="IPR001173">
    <property type="entry name" value="Glyco_trans_2-like"/>
</dbReference>
<dbReference type="GO" id="GO:0000139">
    <property type="term" value="C:Golgi membrane"/>
    <property type="evidence" value="ECO:0007669"/>
    <property type="project" value="UniProtKB-SubCell"/>
</dbReference>
<evidence type="ECO:0000256" key="15">
    <source>
        <dbReference type="ARBA" id="ARBA00023157"/>
    </source>
</evidence>
<evidence type="ECO:0000256" key="13">
    <source>
        <dbReference type="ARBA" id="ARBA00023034"/>
    </source>
</evidence>
<keyword evidence="6 19" id="KW-0328">Glycosyltransferase</keyword>
<dbReference type="InterPro" id="IPR045885">
    <property type="entry name" value="GalNAc-T"/>
</dbReference>
<evidence type="ECO:0000256" key="5">
    <source>
        <dbReference type="ARBA" id="ARBA00012644"/>
    </source>
</evidence>
<keyword evidence="13 19" id="KW-0333">Golgi apparatus</keyword>
<evidence type="ECO:0000256" key="12">
    <source>
        <dbReference type="ARBA" id="ARBA00022989"/>
    </source>
</evidence>
<comment type="catalytic activity">
    <reaction evidence="18">
        <text>L-seryl-[protein] + UDP-N-acetyl-alpha-D-galactosamine = a 3-O-[N-acetyl-alpha-D-galactosaminyl]-L-seryl-[protein] + UDP + H(+)</text>
        <dbReference type="Rhea" id="RHEA:23956"/>
        <dbReference type="Rhea" id="RHEA-COMP:9863"/>
        <dbReference type="Rhea" id="RHEA-COMP:12788"/>
        <dbReference type="ChEBI" id="CHEBI:15378"/>
        <dbReference type="ChEBI" id="CHEBI:29999"/>
        <dbReference type="ChEBI" id="CHEBI:53604"/>
        <dbReference type="ChEBI" id="CHEBI:58223"/>
        <dbReference type="ChEBI" id="CHEBI:67138"/>
        <dbReference type="EC" id="2.4.1.41"/>
    </reaction>
</comment>
<dbReference type="SMART" id="SM00458">
    <property type="entry name" value="RICIN"/>
    <property type="match status" value="1"/>
</dbReference>
<keyword evidence="16 19" id="KW-0464">Manganese</keyword>
<keyword evidence="11" id="KW-0735">Signal-anchor</keyword>
<dbReference type="CDD" id="cd02510">
    <property type="entry name" value="pp-GalNAc-T"/>
    <property type="match status" value="1"/>
</dbReference>
<evidence type="ECO:0000256" key="8">
    <source>
        <dbReference type="ARBA" id="ARBA00022692"/>
    </source>
</evidence>
<feature type="domain" description="Ricin B lectin" evidence="20">
    <location>
        <begin position="420"/>
        <end position="550"/>
    </location>
</feature>
<dbReference type="GO" id="GO:0006493">
    <property type="term" value="P:protein O-linked glycosylation"/>
    <property type="evidence" value="ECO:0007669"/>
    <property type="project" value="TreeGrafter"/>
</dbReference>
<comment type="pathway">
    <text evidence="3 19">Protein modification; protein glycosylation.</text>
</comment>
<dbReference type="GO" id="GO:0030246">
    <property type="term" value="F:carbohydrate binding"/>
    <property type="evidence" value="ECO:0007669"/>
    <property type="project" value="UniProtKB-KW"/>
</dbReference>
<evidence type="ECO:0000256" key="1">
    <source>
        <dbReference type="ARBA" id="ARBA00001936"/>
    </source>
</evidence>
<dbReference type="InterPro" id="IPR029044">
    <property type="entry name" value="Nucleotide-diphossugar_trans"/>
</dbReference>
<evidence type="ECO:0000313" key="22">
    <source>
        <dbReference type="Proteomes" id="UP001295444"/>
    </source>
</evidence>
<dbReference type="Pfam" id="PF00535">
    <property type="entry name" value="Glycos_transf_2"/>
    <property type="match status" value="1"/>
</dbReference>
<evidence type="ECO:0000256" key="10">
    <source>
        <dbReference type="ARBA" id="ARBA00022734"/>
    </source>
</evidence>
<evidence type="ECO:0000256" key="9">
    <source>
        <dbReference type="ARBA" id="ARBA00022723"/>
    </source>
</evidence>
<dbReference type="Pfam" id="PF00652">
    <property type="entry name" value="Ricin_B_lectin"/>
    <property type="match status" value="1"/>
</dbReference>
<name>A0AAD1VST1_PELCU</name>
<comment type="catalytic activity">
    <reaction evidence="17">
        <text>L-threonyl-[protein] + UDP-N-acetyl-alpha-D-galactosamine = a 3-O-[N-acetyl-alpha-D-galactosaminyl]-L-threonyl-[protein] + UDP + H(+)</text>
        <dbReference type="Rhea" id="RHEA:52424"/>
        <dbReference type="Rhea" id="RHEA-COMP:11060"/>
        <dbReference type="Rhea" id="RHEA-COMP:11689"/>
        <dbReference type="ChEBI" id="CHEBI:15378"/>
        <dbReference type="ChEBI" id="CHEBI:30013"/>
        <dbReference type="ChEBI" id="CHEBI:58223"/>
        <dbReference type="ChEBI" id="CHEBI:67138"/>
        <dbReference type="ChEBI" id="CHEBI:87075"/>
        <dbReference type="EC" id="2.4.1.41"/>
    </reaction>
</comment>
<organism evidence="21 22">
    <name type="scientific">Pelobates cultripes</name>
    <name type="common">Western spadefoot toad</name>
    <dbReference type="NCBI Taxonomy" id="61616"/>
    <lineage>
        <taxon>Eukaryota</taxon>
        <taxon>Metazoa</taxon>
        <taxon>Chordata</taxon>
        <taxon>Craniata</taxon>
        <taxon>Vertebrata</taxon>
        <taxon>Euteleostomi</taxon>
        <taxon>Amphibia</taxon>
        <taxon>Batrachia</taxon>
        <taxon>Anura</taxon>
        <taxon>Pelobatoidea</taxon>
        <taxon>Pelobatidae</taxon>
        <taxon>Pelobates</taxon>
    </lineage>
</organism>
<evidence type="ECO:0000256" key="6">
    <source>
        <dbReference type="ARBA" id="ARBA00022676"/>
    </source>
</evidence>
<dbReference type="GO" id="GO:0046872">
    <property type="term" value="F:metal ion binding"/>
    <property type="evidence" value="ECO:0007669"/>
    <property type="project" value="UniProtKB-KW"/>
</dbReference>
<sequence length="555" mass="64248">MRRMARRLVLGVAGLLWIAALIFFLVGRRKLIQVEDSDRDTAKDLDVDWDDLWDQFDERRYLNARRWKPGEDPYRLYAFNQRESERIPSNRAIKDTRHLRCTEIHYSSDLPPTSIIITFHNEARSTLLRTIRSVLNRTPMHLIHEIILVDDFSENSDDCRLLCKLPKVACLRNNQREGLIRSRVRGADVAKASILTFLDSHCEVNKDWLLPLLQRIKENPTRVVSPVIDIINLDTFAYIAASSDLRGGFDWSLHFKWEQLSADQKAKRLDPTEPIKTPVIAGGLFVIDKSWFNHLGKYDSAMDIWGGENFEISFRVWMCGGSLEIIPCSRVGHVFRKKHPYVFPEGNVNTYIKNTKRTAEVWMDEFKNHYYAARPAAQGRPYGDIQKRLLLRKILKCHTFKWYLENVYPELQIPVESLSKSGIIRQRQRCIESQKADGQEPQGLNLVPCSSLKGASATSQEWIYTQDQQISQQKLCLSVHTLFPGTQVILLPCREGDGKQRWTKVGSHIEHMASRFCLDTEIIGDSEDNNREIVINPCETMAISQRWEMVLHDLN</sequence>
<dbReference type="Gene3D" id="3.90.550.10">
    <property type="entry name" value="Spore Coat Polysaccharide Biosynthesis Protein SpsA, Chain A"/>
    <property type="match status" value="1"/>
</dbReference>
<dbReference type="Gene3D" id="2.80.10.50">
    <property type="match status" value="1"/>
</dbReference>
<dbReference type="SUPFAM" id="SSF53448">
    <property type="entry name" value="Nucleotide-diphospho-sugar transferases"/>
    <property type="match status" value="1"/>
</dbReference>
<protein>
    <recommendedName>
        <fullName evidence="5 19">Polypeptide N-acetylgalactosaminyltransferase</fullName>
        <ecNumber evidence="19">2.4.1.-</ecNumber>
    </recommendedName>
    <alternativeName>
        <fullName evidence="19">Protein-UDP acetylgalactosaminyltransferase</fullName>
    </alternativeName>
</protein>
<dbReference type="EC" id="2.4.1.-" evidence="19"/>
<dbReference type="GO" id="GO:0004653">
    <property type="term" value="F:polypeptide N-acetylgalactosaminyltransferase activity"/>
    <property type="evidence" value="ECO:0007669"/>
    <property type="project" value="UniProtKB-EC"/>
</dbReference>
<accession>A0AAD1VST1</accession>
<dbReference type="Proteomes" id="UP001295444">
    <property type="component" value="Chromosome 02"/>
</dbReference>
<dbReference type="AlphaFoldDB" id="A0AAD1VST1"/>
<evidence type="ECO:0000256" key="19">
    <source>
        <dbReference type="RuleBase" id="RU361242"/>
    </source>
</evidence>
<evidence type="ECO:0000256" key="7">
    <source>
        <dbReference type="ARBA" id="ARBA00022679"/>
    </source>
</evidence>
<evidence type="ECO:0000256" key="4">
    <source>
        <dbReference type="ARBA" id="ARBA00005680"/>
    </source>
</evidence>
<reference evidence="21" key="1">
    <citation type="submission" date="2022-03" db="EMBL/GenBank/DDBJ databases">
        <authorList>
            <person name="Alioto T."/>
            <person name="Alioto T."/>
            <person name="Gomez Garrido J."/>
        </authorList>
    </citation>
    <scope>NUCLEOTIDE SEQUENCE</scope>
</reference>
<comment type="similarity">
    <text evidence="4 19">Belongs to the glycosyltransferase 2 family. GalNAc-T subfamily.</text>
</comment>
<evidence type="ECO:0000256" key="2">
    <source>
        <dbReference type="ARBA" id="ARBA00004323"/>
    </source>
</evidence>
<dbReference type="InterPro" id="IPR000772">
    <property type="entry name" value="Ricin_B_lectin"/>
</dbReference>
<keyword evidence="7 19" id="KW-0808">Transferase</keyword>
<evidence type="ECO:0000256" key="11">
    <source>
        <dbReference type="ARBA" id="ARBA00022968"/>
    </source>
</evidence>
<evidence type="ECO:0000256" key="16">
    <source>
        <dbReference type="ARBA" id="ARBA00023211"/>
    </source>
</evidence>
<dbReference type="PANTHER" id="PTHR11675:SF8">
    <property type="entry name" value="POLYPEPTIDE N-ACETYLGALACTOSAMINYLTRANSFERASE 14"/>
    <property type="match status" value="1"/>
</dbReference>
<keyword evidence="10 19" id="KW-0430">Lectin</keyword>
<dbReference type="PANTHER" id="PTHR11675">
    <property type="entry name" value="N-ACETYLGALACTOSAMINYLTRANSFERASE"/>
    <property type="match status" value="1"/>
</dbReference>
<dbReference type="EMBL" id="OW240913">
    <property type="protein sequence ID" value="CAH2255989.1"/>
    <property type="molecule type" value="Genomic_DNA"/>
</dbReference>
<evidence type="ECO:0000313" key="21">
    <source>
        <dbReference type="EMBL" id="CAH2255989.1"/>
    </source>
</evidence>
<comment type="cofactor">
    <cofactor evidence="1 19">
        <name>Mn(2+)</name>
        <dbReference type="ChEBI" id="CHEBI:29035"/>
    </cofactor>
</comment>
<keyword evidence="9" id="KW-0479">Metal-binding</keyword>
<dbReference type="InterPro" id="IPR035992">
    <property type="entry name" value="Ricin_B-like_lectins"/>
</dbReference>